<dbReference type="AlphaFoldDB" id="A0A286DRW7"/>
<evidence type="ECO:0000256" key="1">
    <source>
        <dbReference type="SAM" id="SignalP"/>
    </source>
</evidence>
<feature type="chain" id="PRO_5012922382" evidence="1">
    <location>
        <begin position="26"/>
        <end position="206"/>
    </location>
</feature>
<dbReference type="RefSeq" id="WP_097098534.1">
    <property type="nucleotide sequence ID" value="NZ_OCMY01000004.1"/>
</dbReference>
<feature type="signal peptide" evidence="1">
    <location>
        <begin position="1"/>
        <end position="25"/>
    </location>
</feature>
<evidence type="ECO:0000313" key="3">
    <source>
        <dbReference type="Proteomes" id="UP000219271"/>
    </source>
</evidence>
<protein>
    <submittedName>
        <fullName evidence="2">Uncharacterized protein</fullName>
    </submittedName>
</protein>
<dbReference type="EMBL" id="OCMY01000004">
    <property type="protein sequence ID" value="SOD61427.1"/>
    <property type="molecule type" value="Genomic_DNA"/>
</dbReference>
<sequence>MNRSFLWRAAIAFALITGATGSALSSDAAGDIGATYDQILDRFEITALIFKPAQPGTMSAVISDMHLTPQGDDAGGNGQYVLDAADRAEIMSVLHKYGKVERQLHSRGPLGDDGRAGAFSRWPERQFSASLKTRYIPSVKQKPPAFIMDYSLKASLEHPLPGEVETGDSARLRYTSTGSMLLPDKGALMSIRETSSGFLIWILSAY</sequence>
<dbReference type="Proteomes" id="UP000219271">
    <property type="component" value="Unassembled WGS sequence"/>
</dbReference>
<reference evidence="3" key="1">
    <citation type="submission" date="2017-09" db="EMBL/GenBank/DDBJ databases">
        <authorList>
            <person name="Varghese N."/>
            <person name="Submissions S."/>
        </authorList>
    </citation>
    <scope>NUCLEOTIDE SEQUENCE [LARGE SCALE GENOMIC DNA]</scope>
    <source>
        <strain evidence="3">JKS000234</strain>
    </source>
</reference>
<gene>
    <name evidence="2" type="ORF">SAMN06273570_5129</name>
</gene>
<organism evidence="2 3">
    <name type="scientific">Candidatus Pantoea floridensis</name>
    <dbReference type="NCBI Taxonomy" id="1938870"/>
    <lineage>
        <taxon>Bacteria</taxon>
        <taxon>Pseudomonadati</taxon>
        <taxon>Pseudomonadota</taxon>
        <taxon>Gammaproteobacteria</taxon>
        <taxon>Enterobacterales</taxon>
        <taxon>Erwiniaceae</taxon>
        <taxon>Pantoea</taxon>
    </lineage>
</organism>
<keyword evidence="3" id="KW-1185">Reference proteome</keyword>
<accession>A0A286DRW7</accession>
<proteinExistence type="predicted"/>
<name>A0A286DRW7_9GAMM</name>
<keyword evidence="1" id="KW-0732">Signal</keyword>
<evidence type="ECO:0000313" key="2">
    <source>
        <dbReference type="EMBL" id="SOD61427.1"/>
    </source>
</evidence>